<keyword evidence="2" id="KW-1185">Reference proteome</keyword>
<name>A0A1T4M563_TREPO</name>
<evidence type="ECO:0000313" key="2">
    <source>
        <dbReference type="Proteomes" id="UP000190423"/>
    </source>
</evidence>
<dbReference type="Proteomes" id="UP000190423">
    <property type="component" value="Unassembled WGS sequence"/>
</dbReference>
<evidence type="ECO:0008006" key="3">
    <source>
        <dbReference type="Google" id="ProtNLM"/>
    </source>
</evidence>
<dbReference type="Pfam" id="PF10962">
    <property type="entry name" value="DUF2764"/>
    <property type="match status" value="1"/>
</dbReference>
<dbReference type="RefSeq" id="WP_078933746.1">
    <property type="nucleotide sequence ID" value="NZ_FUWG01000014.1"/>
</dbReference>
<evidence type="ECO:0000313" key="1">
    <source>
        <dbReference type="EMBL" id="SJZ62051.1"/>
    </source>
</evidence>
<organism evidence="1 2">
    <name type="scientific">Treponema porcinum</name>
    <dbReference type="NCBI Taxonomy" id="261392"/>
    <lineage>
        <taxon>Bacteria</taxon>
        <taxon>Pseudomonadati</taxon>
        <taxon>Spirochaetota</taxon>
        <taxon>Spirochaetia</taxon>
        <taxon>Spirochaetales</taxon>
        <taxon>Treponemataceae</taxon>
        <taxon>Treponema</taxon>
    </lineage>
</organism>
<reference evidence="1 2" key="1">
    <citation type="submission" date="2017-02" db="EMBL/GenBank/DDBJ databases">
        <authorList>
            <person name="Peterson S.W."/>
        </authorList>
    </citation>
    <scope>NUCLEOTIDE SEQUENCE [LARGE SCALE GENOMIC DNA]</scope>
    <source>
        <strain evidence="1 2">ATCC BAA-908</strain>
    </source>
</reference>
<dbReference type="EMBL" id="FUWG01000014">
    <property type="protein sequence ID" value="SJZ62051.1"/>
    <property type="molecule type" value="Genomic_DNA"/>
</dbReference>
<accession>A0A1T4M563</accession>
<dbReference type="GeneID" id="78317124"/>
<sequence length="181" mass="20653">MANQYYLVSQLPDISAAGEKSTLPITEKYYRDLCSRFLDSESLAVLNQLSLEAPRTAVKTGSAFLDKWYEFERCLRYALCQVRAQKMKKDFGPIPVSCTQDIIQAARTAVGMDSPLSAEQFLFEYRINVLNDIQPLDSFSVDAVFAYGIRLMLVERMKKFDKEKGTDSYHKIYDTILGETI</sequence>
<proteinExistence type="predicted"/>
<dbReference type="InterPro" id="IPR024492">
    <property type="entry name" value="DUF2764"/>
</dbReference>
<gene>
    <name evidence="1" type="ORF">SAMN02745149_01843</name>
</gene>
<protein>
    <recommendedName>
        <fullName evidence="3">DUF2764 family protein</fullName>
    </recommendedName>
</protein>
<dbReference type="STRING" id="261392.SAMN02745149_01843"/>
<dbReference type="AlphaFoldDB" id="A0A1T4M563"/>
<dbReference type="OrthoDB" id="5417808at2"/>